<dbReference type="PROSITE" id="PS50280">
    <property type="entry name" value="SET"/>
    <property type="match status" value="1"/>
</dbReference>
<proteinExistence type="predicted"/>
<dbReference type="Pfam" id="PF00856">
    <property type="entry name" value="SET"/>
    <property type="match status" value="1"/>
</dbReference>
<dbReference type="EMBL" id="JAUEPN010000004">
    <property type="protein sequence ID" value="KAK3295620.1"/>
    <property type="molecule type" value="Genomic_DNA"/>
</dbReference>
<dbReference type="RefSeq" id="XP_062659134.1">
    <property type="nucleotide sequence ID" value="XM_062800575.1"/>
</dbReference>
<dbReference type="InterPro" id="IPR053185">
    <property type="entry name" value="SET_domain_protein"/>
</dbReference>
<dbReference type="SUPFAM" id="SSF82199">
    <property type="entry name" value="SET domain"/>
    <property type="match status" value="1"/>
</dbReference>
<feature type="signal peptide" evidence="1">
    <location>
        <begin position="1"/>
        <end position="19"/>
    </location>
</feature>
<organism evidence="3 4">
    <name type="scientific">Chaetomium fimeti</name>
    <dbReference type="NCBI Taxonomy" id="1854472"/>
    <lineage>
        <taxon>Eukaryota</taxon>
        <taxon>Fungi</taxon>
        <taxon>Dikarya</taxon>
        <taxon>Ascomycota</taxon>
        <taxon>Pezizomycotina</taxon>
        <taxon>Sordariomycetes</taxon>
        <taxon>Sordariomycetidae</taxon>
        <taxon>Sordariales</taxon>
        <taxon>Chaetomiaceae</taxon>
        <taxon>Chaetomium</taxon>
    </lineage>
</organism>
<keyword evidence="1" id="KW-0732">Signal</keyword>
<dbReference type="InterPro" id="IPR046341">
    <property type="entry name" value="SET_dom_sf"/>
</dbReference>
<sequence>MRKSLHFLVLFARSLLAHSDLGQTEIYGLGTSLIPSGDLVCLVDLKHEQCQDGNCDRSEQHVWTHSSPCFQGDHAEQPICVFTNTRFADGRGISLVTTPKRASYLASSPAFTNPESVHGINQDLHPTVPTKYEMRHIPGKGMGLIATAPIPRGEQIMANTASLMIDYRAFNELTREQYTALQAHAVARLPPDHAAAILALSPDATTNNNNNSTTRADLIDAIAATNGFDIDPTPTDPDQHHSFFVLFPAIARMNHDCRPSAEYRYTPPHLAQVVVAARDILPGEELTLSYINPLMVRARRVGRLKKNWGFECGCALCALEGARRRAADGRVERIAEVRRELAVWPEEGEVRGRTGRASPEMGELLVGLYEMERLWGSMHEAYAMAALEFSGVGDAWTAVRYASLGLEWGIPMLGEEDEEVEELRSLAEDPWGHWSWMKRVVGEEGEGEGRV</sequence>
<feature type="chain" id="PRO_5041991134" description="SET domain-containing protein" evidence="1">
    <location>
        <begin position="20"/>
        <end position="451"/>
    </location>
</feature>
<feature type="domain" description="SET" evidence="2">
    <location>
        <begin position="130"/>
        <end position="291"/>
    </location>
</feature>
<keyword evidence="4" id="KW-1185">Reference proteome</keyword>
<reference evidence="3" key="1">
    <citation type="journal article" date="2023" name="Mol. Phylogenet. Evol.">
        <title>Genome-scale phylogeny and comparative genomics of the fungal order Sordariales.</title>
        <authorList>
            <person name="Hensen N."/>
            <person name="Bonometti L."/>
            <person name="Westerberg I."/>
            <person name="Brannstrom I.O."/>
            <person name="Guillou S."/>
            <person name="Cros-Aarteil S."/>
            <person name="Calhoun S."/>
            <person name="Haridas S."/>
            <person name="Kuo A."/>
            <person name="Mondo S."/>
            <person name="Pangilinan J."/>
            <person name="Riley R."/>
            <person name="LaButti K."/>
            <person name="Andreopoulos B."/>
            <person name="Lipzen A."/>
            <person name="Chen C."/>
            <person name="Yan M."/>
            <person name="Daum C."/>
            <person name="Ng V."/>
            <person name="Clum A."/>
            <person name="Steindorff A."/>
            <person name="Ohm R.A."/>
            <person name="Martin F."/>
            <person name="Silar P."/>
            <person name="Natvig D.O."/>
            <person name="Lalanne C."/>
            <person name="Gautier V."/>
            <person name="Ament-Velasquez S.L."/>
            <person name="Kruys A."/>
            <person name="Hutchinson M.I."/>
            <person name="Powell A.J."/>
            <person name="Barry K."/>
            <person name="Miller A.N."/>
            <person name="Grigoriev I.V."/>
            <person name="Debuchy R."/>
            <person name="Gladieux P."/>
            <person name="Hiltunen Thoren M."/>
            <person name="Johannesson H."/>
        </authorList>
    </citation>
    <scope>NUCLEOTIDE SEQUENCE</scope>
    <source>
        <strain evidence="3">CBS 168.71</strain>
    </source>
</reference>
<dbReference type="GeneID" id="87837523"/>
<evidence type="ECO:0000256" key="1">
    <source>
        <dbReference type="SAM" id="SignalP"/>
    </source>
</evidence>
<dbReference type="AlphaFoldDB" id="A0AAE0HFS4"/>
<dbReference type="PANTHER" id="PTHR47332:SF6">
    <property type="entry name" value="SET DOMAIN-CONTAINING PROTEIN"/>
    <property type="match status" value="1"/>
</dbReference>
<dbReference type="InterPro" id="IPR001214">
    <property type="entry name" value="SET_dom"/>
</dbReference>
<evidence type="ECO:0000313" key="3">
    <source>
        <dbReference type="EMBL" id="KAK3295620.1"/>
    </source>
</evidence>
<dbReference type="Gene3D" id="2.170.270.10">
    <property type="entry name" value="SET domain"/>
    <property type="match status" value="1"/>
</dbReference>
<reference evidence="3" key="2">
    <citation type="submission" date="2023-06" db="EMBL/GenBank/DDBJ databases">
        <authorList>
            <consortium name="Lawrence Berkeley National Laboratory"/>
            <person name="Haridas S."/>
            <person name="Hensen N."/>
            <person name="Bonometti L."/>
            <person name="Westerberg I."/>
            <person name="Brannstrom I.O."/>
            <person name="Guillou S."/>
            <person name="Cros-Aarteil S."/>
            <person name="Calhoun S."/>
            <person name="Kuo A."/>
            <person name="Mondo S."/>
            <person name="Pangilinan J."/>
            <person name="Riley R."/>
            <person name="Labutti K."/>
            <person name="Andreopoulos B."/>
            <person name="Lipzen A."/>
            <person name="Chen C."/>
            <person name="Yanf M."/>
            <person name="Daum C."/>
            <person name="Ng V."/>
            <person name="Clum A."/>
            <person name="Steindorff A."/>
            <person name="Ohm R."/>
            <person name="Martin F."/>
            <person name="Silar P."/>
            <person name="Natvig D."/>
            <person name="Lalanne C."/>
            <person name="Gautier V."/>
            <person name="Ament-Velasquez S.L."/>
            <person name="Kruys A."/>
            <person name="Hutchinson M.I."/>
            <person name="Powell A.J."/>
            <person name="Barry K."/>
            <person name="Miller A.N."/>
            <person name="Grigoriev I.V."/>
            <person name="Debuchy R."/>
            <person name="Gladieux P."/>
            <person name="Thoren M.H."/>
            <person name="Johannesson H."/>
        </authorList>
    </citation>
    <scope>NUCLEOTIDE SEQUENCE</scope>
    <source>
        <strain evidence="3">CBS 168.71</strain>
    </source>
</reference>
<evidence type="ECO:0000259" key="2">
    <source>
        <dbReference type="PROSITE" id="PS50280"/>
    </source>
</evidence>
<evidence type="ECO:0000313" key="4">
    <source>
        <dbReference type="Proteomes" id="UP001278766"/>
    </source>
</evidence>
<comment type="caution">
    <text evidence="3">The sequence shown here is derived from an EMBL/GenBank/DDBJ whole genome shotgun (WGS) entry which is preliminary data.</text>
</comment>
<dbReference type="PANTHER" id="PTHR47332">
    <property type="entry name" value="SET DOMAIN-CONTAINING PROTEIN 5"/>
    <property type="match status" value="1"/>
</dbReference>
<dbReference type="CDD" id="cd20071">
    <property type="entry name" value="SET_SMYD"/>
    <property type="match status" value="1"/>
</dbReference>
<name>A0AAE0HFS4_9PEZI</name>
<dbReference type="SMART" id="SM00317">
    <property type="entry name" value="SET"/>
    <property type="match status" value="1"/>
</dbReference>
<dbReference type="Proteomes" id="UP001278766">
    <property type="component" value="Unassembled WGS sequence"/>
</dbReference>
<protein>
    <recommendedName>
        <fullName evidence="2">SET domain-containing protein</fullName>
    </recommendedName>
</protein>
<accession>A0AAE0HFS4</accession>
<gene>
    <name evidence="3" type="ORF">B0H64DRAFT_322698</name>
</gene>